<evidence type="ECO:0000313" key="3">
    <source>
        <dbReference type="EMBL" id="ETW99551.1"/>
    </source>
</evidence>
<proteinExistence type="inferred from homology"/>
<name>W4LQ56_ENTF1</name>
<dbReference type="AlphaFoldDB" id="W4LQ56"/>
<dbReference type="PANTHER" id="PTHR16943">
    <property type="entry name" value="2-METHYLCITRATE DEHYDRATASE-RELATED"/>
    <property type="match status" value="1"/>
</dbReference>
<accession>W4LQ56</accession>
<organism evidence="3 4">
    <name type="scientific">Entotheonella factor</name>
    <dbReference type="NCBI Taxonomy" id="1429438"/>
    <lineage>
        <taxon>Bacteria</taxon>
        <taxon>Pseudomonadati</taxon>
        <taxon>Nitrospinota/Tectimicrobiota group</taxon>
        <taxon>Candidatus Tectimicrobiota</taxon>
        <taxon>Candidatus Entotheonellia</taxon>
        <taxon>Candidatus Entotheonellales</taxon>
        <taxon>Candidatus Entotheonellaceae</taxon>
        <taxon>Candidatus Entotheonella</taxon>
    </lineage>
</organism>
<keyword evidence="4" id="KW-1185">Reference proteome</keyword>
<reference evidence="3 4" key="1">
    <citation type="journal article" date="2014" name="Nature">
        <title>An environmental bacterial taxon with a large and distinct metabolic repertoire.</title>
        <authorList>
            <person name="Wilson M.C."/>
            <person name="Mori T."/>
            <person name="Ruckert C."/>
            <person name="Uria A.R."/>
            <person name="Helf M.J."/>
            <person name="Takada K."/>
            <person name="Gernert C."/>
            <person name="Steffens U.A."/>
            <person name="Heycke N."/>
            <person name="Schmitt S."/>
            <person name="Rinke C."/>
            <person name="Helfrich E.J."/>
            <person name="Brachmann A.O."/>
            <person name="Gurgui C."/>
            <person name="Wakimoto T."/>
            <person name="Kracht M."/>
            <person name="Crusemann M."/>
            <person name="Hentschel U."/>
            <person name="Abe I."/>
            <person name="Matsunaga S."/>
            <person name="Kalinowski J."/>
            <person name="Takeyama H."/>
            <person name="Piel J."/>
        </authorList>
    </citation>
    <scope>NUCLEOTIDE SEQUENCE [LARGE SCALE GENOMIC DNA]</scope>
    <source>
        <strain evidence="4">TSY1</strain>
    </source>
</reference>
<gene>
    <name evidence="3" type="ORF">ETSY1_14540</name>
</gene>
<evidence type="ECO:0000259" key="2">
    <source>
        <dbReference type="Pfam" id="PF03972"/>
    </source>
</evidence>
<dbReference type="GO" id="GO:0016829">
    <property type="term" value="F:lyase activity"/>
    <property type="evidence" value="ECO:0007669"/>
    <property type="project" value="InterPro"/>
</dbReference>
<dbReference type="InterPro" id="IPR036148">
    <property type="entry name" value="MmgE/PrpD_sf"/>
</dbReference>
<dbReference type="Gene3D" id="1.10.4100.10">
    <property type="entry name" value="2-methylcitrate dehydratase PrpD"/>
    <property type="match status" value="1"/>
</dbReference>
<comment type="similarity">
    <text evidence="1">Belongs to the PrpD family.</text>
</comment>
<feature type="domain" description="MmgE/PrpD N-terminal" evidence="2">
    <location>
        <begin position="6"/>
        <end position="244"/>
    </location>
</feature>
<dbReference type="HOGENOM" id="CLU_026574_1_1_7"/>
<dbReference type="SUPFAM" id="SSF103378">
    <property type="entry name" value="2-methylcitrate dehydratase PrpD"/>
    <property type="match status" value="1"/>
</dbReference>
<protein>
    <recommendedName>
        <fullName evidence="2">MmgE/PrpD N-terminal domain-containing protein</fullName>
    </recommendedName>
</protein>
<dbReference type="EMBL" id="AZHW01000434">
    <property type="protein sequence ID" value="ETW99551.1"/>
    <property type="molecule type" value="Genomic_DNA"/>
</dbReference>
<dbReference type="PANTHER" id="PTHR16943:SF8">
    <property type="entry name" value="2-METHYLCITRATE DEHYDRATASE"/>
    <property type="match status" value="1"/>
</dbReference>
<evidence type="ECO:0000256" key="1">
    <source>
        <dbReference type="ARBA" id="ARBA00006174"/>
    </source>
</evidence>
<dbReference type="InterPro" id="IPR045336">
    <property type="entry name" value="MmgE_PrpD_N"/>
</dbReference>
<dbReference type="InterPro" id="IPR042183">
    <property type="entry name" value="MmgE/PrpD_sf_1"/>
</dbReference>
<evidence type="ECO:0000313" key="4">
    <source>
        <dbReference type="Proteomes" id="UP000019141"/>
    </source>
</evidence>
<dbReference type="InterPro" id="IPR005656">
    <property type="entry name" value="MmgE_PrpD"/>
</dbReference>
<dbReference type="Pfam" id="PF03972">
    <property type="entry name" value="MmgE_PrpD_N"/>
    <property type="match status" value="1"/>
</dbReference>
<dbReference type="Proteomes" id="UP000019141">
    <property type="component" value="Unassembled WGS sequence"/>
</dbReference>
<comment type="caution">
    <text evidence="3">The sequence shown here is derived from an EMBL/GenBank/DDBJ whole genome shotgun (WGS) entry which is preliminary data.</text>
</comment>
<sequence length="467" mass="50087">MTSLSRKLTQWIVGLRYEDLPPEVVDRAKGLTLHSLASVLLGSQSPSGQQAVQLITAEEGGGRSDATIMVNGAKVTKGGAAFANSEMRMAGGKLDSFRMLTHPGTSISPGAFVAAESEGASGRDFITGLVAGYEVMERMAADFIPTVMSRGFHAGPVFGIFGPAVAAAKMMGLNEDEVNSTIALCVNLAGGNLEGARSGGRALREGAAVRNAMLAVAMAKHGYVGGETVLEGDAGFYHAYAGNNGGRLTYSFVGDTQASLDKITEGLGQDWMILETLYRIYSTAGYNIAHVDVTAALCEAHDIRYEQIDRIEAVVNWLETQYPSPAFPSRREVVASAPGSTRYFTAYGAAMRGFPVLRGQGSDPDGAQDPPEVLDLMQRVTIIPSHDMTLFGPRITVFTKDGKSYTKQSTGREFMWDFEEEVRRIRDIVPGIPIPAGQFEAMIAACRDLDREARADRLIQLTVPEVA</sequence>